<dbReference type="AlphaFoldDB" id="A0A255H523"/>
<comment type="similarity">
    <text evidence="1 3">Belongs to the short-chain dehydrogenases/reductases (SDR) family.</text>
</comment>
<comment type="caution">
    <text evidence="5">The sequence shown here is derived from an EMBL/GenBank/DDBJ whole genome shotgun (WGS) entry which is preliminary data.</text>
</comment>
<evidence type="ECO:0000259" key="4">
    <source>
        <dbReference type="SMART" id="SM00822"/>
    </source>
</evidence>
<dbReference type="OrthoDB" id="9797538at2"/>
<dbReference type="PRINTS" id="PR00081">
    <property type="entry name" value="GDHRDH"/>
</dbReference>
<dbReference type="PANTHER" id="PTHR44196:SF2">
    <property type="entry name" value="SHORT-CHAIN DEHYDROGENASE-RELATED"/>
    <property type="match status" value="1"/>
</dbReference>
<dbReference type="PIRSF" id="PIRSF000126">
    <property type="entry name" value="11-beta-HSD1"/>
    <property type="match status" value="1"/>
</dbReference>
<proteinExistence type="inferred from homology"/>
<dbReference type="Pfam" id="PF00106">
    <property type="entry name" value="adh_short"/>
    <property type="match status" value="1"/>
</dbReference>
<dbReference type="EMBL" id="NMVQ01000009">
    <property type="protein sequence ID" value="OYO22808.1"/>
    <property type="molecule type" value="Genomic_DNA"/>
</dbReference>
<dbReference type="Proteomes" id="UP000216311">
    <property type="component" value="Unassembled WGS sequence"/>
</dbReference>
<accession>A0A255H523</accession>
<keyword evidence="2" id="KW-0560">Oxidoreductase</keyword>
<dbReference type="InterPro" id="IPR036291">
    <property type="entry name" value="NAD(P)-bd_dom_sf"/>
</dbReference>
<protein>
    <recommendedName>
        <fullName evidence="4">Ketoreductase domain-containing protein</fullName>
    </recommendedName>
</protein>
<dbReference type="SMART" id="SM00822">
    <property type="entry name" value="PKS_KR"/>
    <property type="match status" value="1"/>
</dbReference>
<dbReference type="GO" id="GO:0016491">
    <property type="term" value="F:oxidoreductase activity"/>
    <property type="evidence" value="ECO:0007669"/>
    <property type="project" value="UniProtKB-KW"/>
</dbReference>
<dbReference type="PANTHER" id="PTHR44196">
    <property type="entry name" value="DEHYDROGENASE/REDUCTASE SDR FAMILY MEMBER 7B"/>
    <property type="match status" value="1"/>
</dbReference>
<organism evidence="5 6">
    <name type="scientific">Enemella dayhoffiae</name>
    <dbReference type="NCBI Taxonomy" id="2016507"/>
    <lineage>
        <taxon>Bacteria</taxon>
        <taxon>Bacillati</taxon>
        <taxon>Actinomycetota</taxon>
        <taxon>Actinomycetes</taxon>
        <taxon>Propionibacteriales</taxon>
        <taxon>Propionibacteriaceae</taxon>
        <taxon>Enemella</taxon>
    </lineage>
</organism>
<dbReference type="GO" id="GO:0016020">
    <property type="term" value="C:membrane"/>
    <property type="evidence" value="ECO:0007669"/>
    <property type="project" value="TreeGrafter"/>
</dbReference>
<dbReference type="SUPFAM" id="SSF51735">
    <property type="entry name" value="NAD(P)-binding Rossmann-fold domains"/>
    <property type="match status" value="1"/>
</dbReference>
<feature type="domain" description="Ketoreductase" evidence="4">
    <location>
        <begin position="13"/>
        <end position="197"/>
    </location>
</feature>
<dbReference type="PRINTS" id="PR00080">
    <property type="entry name" value="SDRFAMILY"/>
</dbReference>
<keyword evidence="6" id="KW-1185">Reference proteome</keyword>
<dbReference type="InterPro" id="IPR002347">
    <property type="entry name" value="SDR_fam"/>
</dbReference>
<reference evidence="5 6" key="1">
    <citation type="submission" date="2017-07" db="EMBL/GenBank/DDBJ databases">
        <title>Draft whole genome sequences of clinical Proprionibacteriaceae strains.</title>
        <authorList>
            <person name="Bernier A.-M."/>
            <person name="Bernard K."/>
            <person name="Domingo M.-C."/>
        </authorList>
    </citation>
    <scope>NUCLEOTIDE SEQUENCE [LARGE SCALE GENOMIC DNA]</scope>
    <source>
        <strain evidence="5 6">NML 130396</strain>
    </source>
</reference>
<evidence type="ECO:0000313" key="6">
    <source>
        <dbReference type="Proteomes" id="UP000216311"/>
    </source>
</evidence>
<dbReference type="RefSeq" id="WP_094363453.1">
    <property type="nucleotide sequence ID" value="NZ_NMVQ01000009.1"/>
</dbReference>
<dbReference type="Gene3D" id="3.40.50.720">
    <property type="entry name" value="NAD(P)-binding Rossmann-like Domain"/>
    <property type="match status" value="1"/>
</dbReference>
<dbReference type="CDD" id="cd05233">
    <property type="entry name" value="SDR_c"/>
    <property type="match status" value="1"/>
</dbReference>
<gene>
    <name evidence="5" type="ORF">CGZ93_07125</name>
</gene>
<evidence type="ECO:0000256" key="2">
    <source>
        <dbReference type="ARBA" id="ARBA00023002"/>
    </source>
</evidence>
<name>A0A255H523_9ACTN</name>
<sequence length="268" mass="28853">MSVVSGTSFPLRGTALVTGASAGLGAQFADFLARSGMDLLLTARRKETLDAQAKRLRERHGRRVSVLPADLTAAAARIRLLKEVDDLGTPISVLVNNAGFGSAGRFVEHDTDRVTREVELNCVAPTHLARHLLPGMLERGYGAVVNVASAAAYQPIPSMAVYAATKSYLLSLSQALWSETAGTGVRVVAVCPGPTDTDFFVNTGEPDAMTWRRTPEQVVQSTFRALYRNQPSVVDGGANAVLAKLSQMLPVRIVLPISKLYAQPRRRR</sequence>
<evidence type="ECO:0000256" key="3">
    <source>
        <dbReference type="RuleBase" id="RU000363"/>
    </source>
</evidence>
<evidence type="ECO:0000313" key="5">
    <source>
        <dbReference type="EMBL" id="OYO22808.1"/>
    </source>
</evidence>
<dbReference type="InterPro" id="IPR057326">
    <property type="entry name" value="KR_dom"/>
</dbReference>
<evidence type="ECO:0000256" key="1">
    <source>
        <dbReference type="ARBA" id="ARBA00006484"/>
    </source>
</evidence>